<evidence type="ECO:0000256" key="1">
    <source>
        <dbReference type="SAM" id="MobiDB-lite"/>
    </source>
</evidence>
<name>A0AA38CGK3_TAXCH</name>
<organism evidence="2 3">
    <name type="scientific">Taxus chinensis</name>
    <name type="common">Chinese yew</name>
    <name type="synonym">Taxus wallichiana var. chinensis</name>
    <dbReference type="NCBI Taxonomy" id="29808"/>
    <lineage>
        <taxon>Eukaryota</taxon>
        <taxon>Viridiplantae</taxon>
        <taxon>Streptophyta</taxon>
        <taxon>Embryophyta</taxon>
        <taxon>Tracheophyta</taxon>
        <taxon>Spermatophyta</taxon>
        <taxon>Pinopsida</taxon>
        <taxon>Pinidae</taxon>
        <taxon>Conifers II</taxon>
        <taxon>Cupressales</taxon>
        <taxon>Taxaceae</taxon>
        <taxon>Taxus</taxon>
    </lineage>
</organism>
<reference evidence="2 3" key="1">
    <citation type="journal article" date="2021" name="Nat. Plants">
        <title>The Taxus genome provides insights into paclitaxel biosynthesis.</title>
        <authorList>
            <person name="Xiong X."/>
            <person name="Gou J."/>
            <person name="Liao Q."/>
            <person name="Li Y."/>
            <person name="Zhou Q."/>
            <person name="Bi G."/>
            <person name="Li C."/>
            <person name="Du R."/>
            <person name="Wang X."/>
            <person name="Sun T."/>
            <person name="Guo L."/>
            <person name="Liang H."/>
            <person name="Lu P."/>
            <person name="Wu Y."/>
            <person name="Zhang Z."/>
            <person name="Ro D.K."/>
            <person name="Shang Y."/>
            <person name="Huang S."/>
            <person name="Yan J."/>
        </authorList>
    </citation>
    <scope>NUCLEOTIDE SEQUENCE [LARGE SCALE GENOMIC DNA]</scope>
    <source>
        <strain evidence="2">Ta-2019</strain>
    </source>
</reference>
<dbReference type="EMBL" id="JAHRHJ020000011">
    <property type="protein sequence ID" value="KAH9296268.1"/>
    <property type="molecule type" value="Genomic_DNA"/>
</dbReference>
<feature type="non-terminal residue" evidence="2">
    <location>
        <position position="60"/>
    </location>
</feature>
<accession>A0AA38CGK3</accession>
<feature type="non-terminal residue" evidence="2">
    <location>
        <position position="1"/>
    </location>
</feature>
<evidence type="ECO:0000313" key="3">
    <source>
        <dbReference type="Proteomes" id="UP000824469"/>
    </source>
</evidence>
<comment type="caution">
    <text evidence="2">The sequence shown here is derived from an EMBL/GenBank/DDBJ whole genome shotgun (WGS) entry which is preliminary data.</text>
</comment>
<dbReference type="Proteomes" id="UP000824469">
    <property type="component" value="Unassembled WGS sequence"/>
</dbReference>
<dbReference type="AlphaFoldDB" id="A0AA38CGK3"/>
<protein>
    <submittedName>
        <fullName evidence="2">Uncharacterized protein</fullName>
    </submittedName>
</protein>
<feature type="compositionally biased region" description="Basic and acidic residues" evidence="1">
    <location>
        <begin position="36"/>
        <end position="60"/>
    </location>
</feature>
<evidence type="ECO:0000313" key="2">
    <source>
        <dbReference type="EMBL" id="KAH9296268.1"/>
    </source>
</evidence>
<keyword evidence="3" id="KW-1185">Reference proteome</keyword>
<gene>
    <name evidence="2" type="ORF">KI387_039856</name>
</gene>
<feature type="region of interest" description="Disordered" evidence="1">
    <location>
        <begin position="1"/>
        <end position="60"/>
    </location>
</feature>
<sequence>TAALCRAAVTGPPPYPGRRSRDRHPGRVAVSSLKTKMQEKRGAEGKTKHAEAERGMRDTN</sequence>
<proteinExistence type="predicted"/>